<comment type="similarity">
    <text evidence="4">Belongs to the LDH/MDH superfamily.</text>
</comment>
<evidence type="ECO:0000313" key="7">
    <source>
        <dbReference type="EMBL" id="GFP53700.1"/>
    </source>
</evidence>
<dbReference type="InterPro" id="IPR022383">
    <property type="entry name" value="Lactate/malate_DH_C"/>
</dbReference>
<proteinExistence type="inferred from homology"/>
<dbReference type="Gene3D" id="3.40.50.720">
    <property type="entry name" value="NAD(P)-binding Rossmann-like Domain"/>
    <property type="match status" value="1"/>
</dbReference>
<dbReference type="PIRSF" id="PIRSF000102">
    <property type="entry name" value="Lac_mal_DH"/>
    <property type="match status" value="1"/>
</dbReference>
<evidence type="ECO:0000256" key="1">
    <source>
        <dbReference type="ARBA" id="ARBA00023002"/>
    </source>
</evidence>
<dbReference type="SMR" id="A0A6V8QMJ3"/>
<accession>A0A6V8QMJ3</accession>
<feature type="domain" description="Lactate/malate dehydrogenase C-terminal" evidence="6">
    <location>
        <begin position="146"/>
        <end position="306"/>
    </location>
</feature>
<dbReference type="InterPro" id="IPR001557">
    <property type="entry name" value="L-lactate/malate_DH"/>
</dbReference>
<dbReference type="Gene3D" id="3.90.110.10">
    <property type="entry name" value="Lactate dehydrogenase/glycoside hydrolase, family 4, C-terminal"/>
    <property type="match status" value="1"/>
</dbReference>
<dbReference type="InterPro" id="IPR015955">
    <property type="entry name" value="Lactate_DH/Glyco_Ohase_4_C"/>
</dbReference>
<evidence type="ECO:0000259" key="5">
    <source>
        <dbReference type="Pfam" id="PF00056"/>
    </source>
</evidence>
<dbReference type="Proteomes" id="UP000517252">
    <property type="component" value="Unassembled WGS sequence"/>
</dbReference>
<keyword evidence="1 4" id="KW-0560">Oxidoreductase</keyword>
<evidence type="ECO:0000256" key="3">
    <source>
        <dbReference type="PIRSR" id="PIRSR000102-3"/>
    </source>
</evidence>
<evidence type="ECO:0000256" key="4">
    <source>
        <dbReference type="RuleBase" id="RU003369"/>
    </source>
</evidence>
<dbReference type="SUPFAM" id="SSF51735">
    <property type="entry name" value="NAD(P)-binding Rossmann-fold domains"/>
    <property type="match status" value="1"/>
</dbReference>
<reference evidence="7 8" key="1">
    <citation type="submission" date="2020-07" db="EMBL/GenBank/DDBJ databases">
        <title>Trichoderma asperellum IC-1 whole genome shotgun sequence.</title>
        <authorList>
            <person name="Kanamasa S."/>
            <person name="Takahashi H."/>
        </authorList>
    </citation>
    <scope>NUCLEOTIDE SEQUENCE [LARGE SCALE GENOMIC DNA]</scope>
    <source>
        <strain evidence="7 8">IC-1</strain>
    </source>
</reference>
<protein>
    <submittedName>
        <fullName evidence="7">L-lactate dehydrogenase A</fullName>
    </submittedName>
</protein>
<dbReference type="OrthoDB" id="6270329at2759"/>
<dbReference type="InterPro" id="IPR036291">
    <property type="entry name" value="NAD(P)-bd_dom_sf"/>
</dbReference>
<comment type="caution">
    <text evidence="7">The sequence shown here is derived from an EMBL/GenBank/DDBJ whole genome shotgun (WGS) entry which is preliminary data.</text>
</comment>
<dbReference type="AlphaFoldDB" id="A0A6V8QMJ3"/>
<feature type="binding site" evidence="3">
    <location>
        <position position="96"/>
    </location>
    <ligand>
        <name>NAD(+)</name>
        <dbReference type="ChEBI" id="CHEBI:57540"/>
    </ligand>
</feature>
<dbReference type="EMBL" id="BLZH01000003">
    <property type="protein sequence ID" value="GFP53700.1"/>
    <property type="molecule type" value="Genomic_DNA"/>
</dbReference>
<dbReference type="PANTHER" id="PTHR43128:SF16">
    <property type="entry name" value="L-LACTATE DEHYDROGENASE"/>
    <property type="match status" value="1"/>
</dbReference>
<feature type="binding site" evidence="3">
    <location>
        <begin position="119"/>
        <end position="121"/>
    </location>
    <ligand>
        <name>NAD(+)</name>
        <dbReference type="ChEBI" id="CHEBI:57540"/>
    </ligand>
</feature>
<organism evidence="7 8">
    <name type="scientific">Trichoderma asperellum</name>
    <name type="common">Filamentous fungus</name>
    <dbReference type="NCBI Taxonomy" id="101201"/>
    <lineage>
        <taxon>Eukaryota</taxon>
        <taxon>Fungi</taxon>
        <taxon>Dikarya</taxon>
        <taxon>Ascomycota</taxon>
        <taxon>Pezizomycotina</taxon>
        <taxon>Sordariomycetes</taxon>
        <taxon>Hypocreomycetidae</taxon>
        <taxon>Hypocreales</taxon>
        <taxon>Hypocreaceae</taxon>
        <taxon>Trichoderma</taxon>
    </lineage>
</organism>
<feature type="binding site" evidence="3">
    <location>
        <position position="35"/>
    </location>
    <ligand>
        <name>NAD(+)</name>
        <dbReference type="ChEBI" id="CHEBI:57540"/>
    </ligand>
</feature>
<gene>
    <name evidence="7" type="ORF">TASIC1_0003007800</name>
</gene>
<keyword evidence="2 3" id="KW-0520">NAD</keyword>
<dbReference type="SUPFAM" id="SSF56327">
    <property type="entry name" value="LDH C-terminal domain-like"/>
    <property type="match status" value="1"/>
</dbReference>
<evidence type="ECO:0000256" key="2">
    <source>
        <dbReference type="ARBA" id="ARBA00023027"/>
    </source>
</evidence>
<dbReference type="CDD" id="cd00300">
    <property type="entry name" value="LDH_like"/>
    <property type="match status" value="1"/>
</dbReference>
<sequence length="308" mass="32452">MLGSRIAIVGVGQVGAAASYALILGSIATELLLVDDNVSLRDGQVCDLSDVAYSCNSRTRVRAASHHEAGQCDIIVITAGSRHTIGQTSLEYAYRNISIVKTIVDAMTPIKSDAVLLVVSNPVDLLTSLALQLSKLPPSQVLGSGTYLDSMRIRGMLADKIGVAAKSIDLFVLGVQGESQVTAWSAATIGGVPINESLSKEDVINRSDLSNECKHRSQSIVRAKGATPFGIGSVVSSICCAIIQDKGTVHPVSHFQPTLGCCFSLPAVLGKKGITRKVQMPLSFEEDAQITDSATALKTMIDQVNNSN</sequence>
<dbReference type="InterPro" id="IPR001236">
    <property type="entry name" value="Lactate/malate_DH_N"/>
</dbReference>
<dbReference type="GO" id="GO:0006089">
    <property type="term" value="P:lactate metabolic process"/>
    <property type="evidence" value="ECO:0007669"/>
    <property type="project" value="TreeGrafter"/>
</dbReference>
<evidence type="ECO:0000313" key="8">
    <source>
        <dbReference type="Proteomes" id="UP000517252"/>
    </source>
</evidence>
<dbReference type="GO" id="GO:0004459">
    <property type="term" value="F:L-lactate dehydrogenase (NAD+) activity"/>
    <property type="evidence" value="ECO:0007669"/>
    <property type="project" value="TreeGrafter"/>
</dbReference>
<dbReference type="PRINTS" id="PR00086">
    <property type="entry name" value="LLDHDRGNASE"/>
</dbReference>
<name>A0A6V8QMJ3_TRIAP</name>
<feature type="domain" description="Lactate/malate dehydrogenase N-terminal" evidence="5">
    <location>
        <begin position="5"/>
        <end position="143"/>
    </location>
</feature>
<dbReference type="Pfam" id="PF00056">
    <property type="entry name" value="Ldh_1_N"/>
    <property type="match status" value="1"/>
</dbReference>
<dbReference type="Pfam" id="PF02866">
    <property type="entry name" value="Ldh_1_C"/>
    <property type="match status" value="1"/>
</dbReference>
<evidence type="ECO:0000259" key="6">
    <source>
        <dbReference type="Pfam" id="PF02866"/>
    </source>
</evidence>
<feature type="binding site" evidence="3">
    <location>
        <begin position="10"/>
        <end position="15"/>
    </location>
    <ligand>
        <name>NAD(+)</name>
        <dbReference type="ChEBI" id="CHEBI:57540"/>
    </ligand>
</feature>
<dbReference type="PANTHER" id="PTHR43128">
    <property type="entry name" value="L-2-HYDROXYCARBOXYLATE DEHYDROGENASE (NAD(P)(+))"/>
    <property type="match status" value="1"/>
</dbReference>